<gene>
    <name evidence="6" type="ORF">H8S23_13160</name>
</gene>
<protein>
    <submittedName>
        <fullName evidence="6">Alcohol dehydrogenase catalytic domain-containing protein</fullName>
    </submittedName>
</protein>
<dbReference type="InterPro" id="IPR013154">
    <property type="entry name" value="ADH-like_N"/>
</dbReference>
<dbReference type="Gene3D" id="3.40.50.720">
    <property type="entry name" value="NAD(P)-binding Rossmann-like Domain"/>
    <property type="match status" value="1"/>
</dbReference>
<dbReference type="GO" id="GO:0008270">
    <property type="term" value="F:zinc ion binding"/>
    <property type="evidence" value="ECO:0007669"/>
    <property type="project" value="InterPro"/>
</dbReference>
<comment type="similarity">
    <text evidence="4">Belongs to the zinc-containing alcohol dehydrogenase family.</text>
</comment>
<dbReference type="InterPro" id="IPR050129">
    <property type="entry name" value="Zn_alcohol_dh"/>
</dbReference>
<dbReference type="PANTHER" id="PTHR43401:SF2">
    <property type="entry name" value="L-THREONINE 3-DEHYDROGENASE"/>
    <property type="match status" value="1"/>
</dbReference>
<dbReference type="Gene3D" id="3.90.180.10">
    <property type="entry name" value="Medium-chain alcohol dehydrogenases, catalytic domain"/>
    <property type="match status" value="2"/>
</dbReference>
<proteinExistence type="inferred from homology"/>
<dbReference type="Pfam" id="PF00107">
    <property type="entry name" value="ADH_zinc_N"/>
    <property type="match status" value="1"/>
</dbReference>
<accession>A0A923L280</accession>
<evidence type="ECO:0000313" key="6">
    <source>
        <dbReference type="EMBL" id="MBC5582456.1"/>
    </source>
</evidence>
<keyword evidence="7" id="KW-1185">Reference proteome</keyword>
<dbReference type="SMART" id="SM00829">
    <property type="entry name" value="PKS_ER"/>
    <property type="match status" value="1"/>
</dbReference>
<organism evidence="6 7">
    <name type="scientific">Anaerofilum hominis</name>
    <dbReference type="NCBI Taxonomy" id="2763016"/>
    <lineage>
        <taxon>Bacteria</taxon>
        <taxon>Bacillati</taxon>
        <taxon>Bacillota</taxon>
        <taxon>Clostridia</taxon>
        <taxon>Eubacteriales</taxon>
        <taxon>Oscillospiraceae</taxon>
        <taxon>Anaerofilum</taxon>
    </lineage>
</organism>
<comment type="cofactor">
    <cofactor evidence="4">
        <name>Zn(2+)</name>
        <dbReference type="ChEBI" id="CHEBI:29105"/>
    </cofactor>
</comment>
<dbReference type="PANTHER" id="PTHR43401">
    <property type="entry name" value="L-THREONINE 3-DEHYDROGENASE"/>
    <property type="match status" value="1"/>
</dbReference>
<dbReference type="InterPro" id="IPR020843">
    <property type="entry name" value="ER"/>
</dbReference>
<dbReference type="EMBL" id="JACONZ010000005">
    <property type="protein sequence ID" value="MBC5582456.1"/>
    <property type="molecule type" value="Genomic_DNA"/>
</dbReference>
<evidence type="ECO:0000256" key="2">
    <source>
        <dbReference type="ARBA" id="ARBA00022833"/>
    </source>
</evidence>
<comment type="caution">
    <text evidence="6">The sequence shown here is derived from an EMBL/GenBank/DDBJ whole genome shotgun (WGS) entry which is preliminary data.</text>
</comment>
<evidence type="ECO:0000256" key="1">
    <source>
        <dbReference type="ARBA" id="ARBA00022723"/>
    </source>
</evidence>
<name>A0A923L280_9FIRM</name>
<dbReference type="GO" id="GO:0016491">
    <property type="term" value="F:oxidoreductase activity"/>
    <property type="evidence" value="ECO:0007669"/>
    <property type="project" value="UniProtKB-KW"/>
</dbReference>
<dbReference type="InterPro" id="IPR013149">
    <property type="entry name" value="ADH-like_C"/>
</dbReference>
<dbReference type="SUPFAM" id="SSF50129">
    <property type="entry name" value="GroES-like"/>
    <property type="match status" value="1"/>
</dbReference>
<dbReference type="InterPro" id="IPR036291">
    <property type="entry name" value="NAD(P)-bd_dom_sf"/>
</dbReference>
<keyword evidence="2 4" id="KW-0862">Zinc</keyword>
<dbReference type="PROSITE" id="PS00059">
    <property type="entry name" value="ADH_ZINC"/>
    <property type="match status" value="1"/>
</dbReference>
<keyword evidence="3" id="KW-0560">Oxidoreductase</keyword>
<dbReference type="InterPro" id="IPR011032">
    <property type="entry name" value="GroES-like_sf"/>
</dbReference>
<dbReference type="Proteomes" id="UP000659630">
    <property type="component" value="Unassembled WGS sequence"/>
</dbReference>
<keyword evidence="1 4" id="KW-0479">Metal-binding</keyword>
<dbReference type="AlphaFoldDB" id="A0A923L280"/>
<dbReference type="SUPFAM" id="SSF51735">
    <property type="entry name" value="NAD(P)-binding Rossmann-fold domains"/>
    <property type="match status" value="1"/>
</dbReference>
<evidence type="ECO:0000256" key="3">
    <source>
        <dbReference type="ARBA" id="ARBA00023002"/>
    </source>
</evidence>
<dbReference type="InterPro" id="IPR002328">
    <property type="entry name" value="ADH_Zn_CS"/>
</dbReference>
<evidence type="ECO:0000256" key="4">
    <source>
        <dbReference type="RuleBase" id="RU361277"/>
    </source>
</evidence>
<evidence type="ECO:0000313" key="7">
    <source>
        <dbReference type="Proteomes" id="UP000659630"/>
    </source>
</evidence>
<dbReference type="RefSeq" id="WP_186888816.1">
    <property type="nucleotide sequence ID" value="NZ_JACONZ010000005.1"/>
</dbReference>
<evidence type="ECO:0000259" key="5">
    <source>
        <dbReference type="SMART" id="SM00829"/>
    </source>
</evidence>
<reference evidence="6" key="1">
    <citation type="submission" date="2020-08" db="EMBL/GenBank/DDBJ databases">
        <title>Genome public.</title>
        <authorList>
            <person name="Liu C."/>
            <person name="Sun Q."/>
        </authorList>
    </citation>
    <scope>NUCLEOTIDE SEQUENCE</scope>
    <source>
        <strain evidence="6">BX8</strain>
    </source>
</reference>
<dbReference type="Pfam" id="PF08240">
    <property type="entry name" value="ADH_N"/>
    <property type="match status" value="1"/>
</dbReference>
<sequence length="324" mass="35758">MKADALWVVEPFKIEVRPFEVEEPKYDEVMFKTMACGLCCWDSSLYQCITAPGPAPYVIGHEGVGIVEKVGEGVTNVKPGDKVFCASGSNVMMSEYTTVKSDCVVKLPDDTSDWASAVIEPNCCVVNLLNTTNVQAGDHVVLVGAGYMGTMTLQGLTRGSQAGRITVFELREDRREMAKAYPGCEVYDPESEEGKKVIDEIVAKGGADVVIDFGASKSGFELANKLFRQGGKLTLGSWHRGMMEFDGSRWHLGGVTVYNLSPMSNDHYTDMLPRTYELIKRGVYEPGKLVTHTVHFRDSEKLAEVFMHSIKKTDGYMKAVVMFD</sequence>
<feature type="domain" description="Enoyl reductase (ER)" evidence="5">
    <location>
        <begin position="7"/>
        <end position="321"/>
    </location>
</feature>